<reference evidence="3" key="1">
    <citation type="journal article" date="2020" name="mSystems">
        <title>Genome- and Community-Level Interaction Insights into Carbon Utilization and Element Cycling Functions of Hydrothermarchaeota in Hydrothermal Sediment.</title>
        <authorList>
            <person name="Zhou Z."/>
            <person name="Liu Y."/>
            <person name="Xu W."/>
            <person name="Pan J."/>
            <person name="Luo Z.H."/>
            <person name="Li M."/>
        </authorList>
    </citation>
    <scope>NUCLEOTIDE SEQUENCE [LARGE SCALE GENOMIC DNA]</scope>
    <source>
        <strain evidence="3">SpSt-381</strain>
    </source>
</reference>
<dbReference type="InterPro" id="IPR002744">
    <property type="entry name" value="MIP18-like"/>
</dbReference>
<gene>
    <name evidence="3" type="ORF">ENR23_03450</name>
</gene>
<proteinExistence type="predicted"/>
<sequence>MTDPKPINPHTGKVVDEAAELIGRRDPAPDGPTPGAGAAFDADAANAAARGAPPAATGAGTRAPSQQELAIRSALETVMDPEINLSVIDLGLIREIHFLESPARTHIKMMLTTPFCPYAPQLMAEVKTATESVVPQPCEVEILPDAWSPEMMPDPGLLGWSY</sequence>
<accession>A0A832I113</accession>
<dbReference type="PANTHER" id="PTHR42831:SF1">
    <property type="entry name" value="FE-S PROTEIN MATURATION AUXILIARY FACTOR YITW"/>
    <property type="match status" value="1"/>
</dbReference>
<dbReference type="SUPFAM" id="SSF117916">
    <property type="entry name" value="Fe-S cluster assembly (FSCA) domain-like"/>
    <property type="match status" value="1"/>
</dbReference>
<dbReference type="AlphaFoldDB" id="A0A832I113"/>
<dbReference type="InterPro" id="IPR052339">
    <property type="entry name" value="Fe-S_Maturation_MIP18"/>
</dbReference>
<dbReference type="PANTHER" id="PTHR42831">
    <property type="entry name" value="FE-S PROTEIN MATURATION AUXILIARY FACTOR YITW"/>
    <property type="match status" value="1"/>
</dbReference>
<dbReference type="Gene3D" id="3.30.300.130">
    <property type="entry name" value="Fe-S cluster assembly (FSCA)"/>
    <property type="match status" value="1"/>
</dbReference>
<organism evidence="3">
    <name type="scientific">Eiseniibacteriota bacterium</name>
    <dbReference type="NCBI Taxonomy" id="2212470"/>
    <lineage>
        <taxon>Bacteria</taxon>
        <taxon>Candidatus Eiseniibacteriota</taxon>
    </lineage>
</organism>
<dbReference type="InterPro" id="IPR034904">
    <property type="entry name" value="FSCA_dom_sf"/>
</dbReference>
<evidence type="ECO:0000313" key="3">
    <source>
        <dbReference type="EMBL" id="HGZ42478.1"/>
    </source>
</evidence>
<dbReference type="Pfam" id="PF01883">
    <property type="entry name" value="FeS_assembly_P"/>
    <property type="match status" value="1"/>
</dbReference>
<feature type="domain" description="MIP18 family-like" evidence="2">
    <location>
        <begin position="70"/>
        <end position="141"/>
    </location>
</feature>
<name>A0A832I113_UNCEI</name>
<evidence type="ECO:0000256" key="1">
    <source>
        <dbReference type="SAM" id="MobiDB-lite"/>
    </source>
</evidence>
<feature type="compositionally biased region" description="Low complexity" evidence="1">
    <location>
        <begin position="33"/>
        <end position="64"/>
    </location>
</feature>
<dbReference type="EMBL" id="DSQF01000004">
    <property type="protein sequence ID" value="HGZ42478.1"/>
    <property type="molecule type" value="Genomic_DNA"/>
</dbReference>
<protein>
    <submittedName>
        <fullName evidence="3">Metal-sulfur cluster assembly factor</fullName>
    </submittedName>
</protein>
<evidence type="ECO:0000259" key="2">
    <source>
        <dbReference type="Pfam" id="PF01883"/>
    </source>
</evidence>
<comment type="caution">
    <text evidence="3">The sequence shown here is derived from an EMBL/GenBank/DDBJ whole genome shotgun (WGS) entry which is preliminary data.</text>
</comment>
<feature type="region of interest" description="Disordered" evidence="1">
    <location>
        <begin position="22"/>
        <end position="65"/>
    </location>
</feature>